<keyword evidence="3" id="KW-1185">Reference proteome</keyword>
<dbReference type="Proteomes" id="UP000266723">
    <property type="component" value="Unassembled WGS sequence"/>
</dbReference>
<evidence type="ECO:0000313" key="2">
    <source>
        <dbReference type="EMBL" id="KAF3596414.1"/>
    </source>
</evidence>
<keyword evidence="1" id="KW-0812">Transmembrane</keyword>
<keyword evidence="1" id="KW-1133">Transmembrane helix</keyword>
<name>A0ABQ7EHE6_BRACR</name>
<feature type="transmembrane region" description="Helical" evidence="1">
    <location>
        <begin position="65"/>
        <end position="87"/>
    </location>
</feature>
<comment type="caution">
    <text evidence="2">The sequence shown here is derived from an EMBL/GenBank/DDBJ whole genome shotgun (WGS) entry which is preliminary data.</text>
</comment>
<proteinExistence type="predicted"/>
<protein>
    <submittedName>
        <fullName evidence="2">Uncharacterized protein</fullName>
    </submittedName>
</protein>
<organism evidence="2 3">
    <name type="scientific">Brassica cretica</name>
    <name type="common">Mustard</name>
    <dbReference type="NCBI Taxonomy" id="69181"/>
    <lineage>
        <taxon>Eukaryota</taxon>
        <taxon>Viridiplantae</taxon>
        <taxon>Streptophyta</taxon>
        <taxon>Embryophyta</taxon>
        <taxon>Tracheophyta</taxon>
        <taxon>Spermatophyta</taxon>
        <taxon>Magnoliopsida</taxon>
        <taxon>eudicotyledons</taxon>
        <taxon>Gunneridae</taxon>
        <taxon>Pentapetalae</taxon>
        <taxon>rosids</taxon>
        <taxon>malvids</taxon>
        <taxon>Brassicales</taxon>
        <taxon>Brassicaceae</taxon>
        <taxon>Brassiceae</taxon>
        <taxon>Brassica</taxon>
    </lineage>
</organism>
<reference evidence="2 3" key="1">
    <citation type="journal article" date="2020" name="BMC Genomics">
        <title>Intraspecific diversification of the crop wild relative Brassica cretica Lam. using demographic model selection.</title>
        <authorList>
            <person name="Kioukis A."/>
            <person name="Michalopoulou V.A."/>
            <person name="Briers L."/>
            <person name="Pirintsos S."/>
            <person name="Studholme D.J."/>
            <person name="Pavlidis P."/>
            <person name="Sarris P.F."/>
        </authorList>
    </citation>
    <scope>NUCLEOTIDE SEQUENCE [LARGE SCALE GENOMIC DNA]</scope>
    <source>
        <strain evidence="3">cv. PFS-1207/04</strain>
    </source>
</reference>
<keyword evidence="1" id="KW-0472">Membrane</keyword>
<gene>
    <name evidence="2" type="ORF">DY000_02021560</name>
</gene>
<evidence type="ECO:0000313" key="3">
    <source>
        <dbReference type="Proteomes" id="UP000266723"/>
    </source>
</evidence>
<sequence length="107" mass="12122">MTPATTPTMNTDDDTGDDNSVKITANLHCAEEILGGSIYDPAYYTSLFEDTETNMNSPKWMKYNILSLEFFVVCVRFFVSITTVLYLKDEITIATPGALDRKREYMV</sequence>
<accession>A0ABQ7EHE6</accession>
<dbReference type="EMBL" id="QGKV02000299">
    <property type="protein sequence ID" value="KAF3596414.1"/>
    <property type="molecule type" value="Genomic_DNA"/>
</dbReference>
<evidence type="ECO:0000256" key="1">
    <source>
        <dbReference type="SAM" id="Phobius"/>
    </source>
</evidence>